<protein>
    <recommendedName>
        <fullName evidence="2">LicD/FKTN/FKRP nucleotidyltransferase domain-containing protein</fullName>
    </recommendedName>
</protein>
<dbReference type="PANTHER" id="PTHR43404:SF1">
    <property type="entry name" value="MNN4P"/>
    <property type="match status" value="1"/>
</dbReference>
<name>A0A8J5MAZ3_9STRA</name>
<proteinExistence type="predicted"/>
<evidence type="ECO:0000313" key="4">
    <source>
        <dbReference type="Proteomes" id="UP000709295"/>
    </source>
</evidence>
<dbReference type="Pfam" id="PF04991">
    <property type="entry name" value="LicD"/>
    <property type="match status" value="1"/>
</dbReference>
<gene>
    <name evidence="3" type="ORF">JG688_00002134</name>
</gene>
<keyword evidence="1" id="KW-1133">Transmembrane helix</keyword>
<evidence type="ECO:0000313" key="3">
    <source>
        <dbReference type="EMBL" id="KAG6975661.1"/>
    </source>
</evidence>
<keyword evidence="1" id="KW-0472">Membrane</keyword>
<comment type="caution">
    <text evidence="3">The sequence shown here is derived from an EMBL/GenBank/DDBJ whole genome shotgun (WGS) entry which is preliminary data.</text>
</comment>
<dbReference type="AlphaFoldDB" id="A0A8J5MAZ3"/>
<feature type="domain" description="LicD/FKTN/FKRP nucleotidyltransferase" evidence="2">
    <location>
        <begin position="89"/>
        <end position="139"/>
    </location>
</feature>
<dbReference type="GO" id="GO:0009100">
    <property type="term" value="P:glycoprotein metabolic process"/>
    <property type="evidence" value="ECO:0007669"/>
    <property type="project" value="UniProtKB-ARBA"/>
</dbReference>
<dbReference type="EMBL" id="JAENGY010000054">
    <property type="protein sequence ID" value="KAG6975661.1"/>
    <property type="molecule type" value="Genomic_DNA"/>
</dbReference>
<keyword evidence="4" id="KW-1185">Reference proteome</keyword>
<reference evidence="3" key="1">
    <citation type="submission" date="2021-01" db="EMBL/GenBank/DDBJ databases">
        <title>Phytophthora aleatoria, a newly-described species from Pinus radiata is distinct from Phytophthora cactorum isolates based on comparative genomics.</title>
        <authorList>
            <person name="Mcdougal R."/>
            <person name="Panda P."/>
            <person name="Williams N."/>
            <person name="Studholme D.J."/>
        </authorList>
    </citation>
    <scope>NUCLEOTIDE SEQUENCE</scope>
    <source>
        <strain evidence="3">NZFS 4037</strain>
    </source>
</reference>
<sequence length="471" mass="52338">MVSLRREVKFALIVASQLLLFGLFLLYAPRHEGGLLSDRLPSSNSLRRCISSAHRDARYVKPGMCVTTDQRLHALEDLVYALKVMLENANVVYWIDSGTLLGVYRARQLVPWDYNADMGVTMAGLEYLRAINKEKLEVPDGYELTVFNSSLYEAGDTSTAVPVRFVDTKFGFYANIFAFQEFEGLFKDDVRPATAPEIEEDVVGNGVVVEKLMGPEPSEIWQRCVHCPAVGEDEDSEVTRAPNATVVKHFRVPRDWIFPLRLCKLELFEVMCPAQMAPVVIFVDGISFYGLMTSLFFTYVLIVVVMTVKVASDGSEAVASRYAAIGTVNWCNFGKAFGPTLLALNCQYNILDALQPLDSKSKARFVAFAVLLIAGTCYLLVGLLGALSFDKINPLATLIWSSYTGCGNGWEECEHLNPVGIIVQLIILLFPVINVESAYPMVGVTVGDNMFMSFPSHRTDRFGEKITRSMC</sequence>
<organism evidence="3 4">
    <name type="scientific">Phytophthora aleatoria</name>
    <dbReference type="NCBI Taxonomy" id="2496075"/>
    <lineage>
        <taxon>Eukaryota</taxon>
        <taxon>Sar</taxon>
        <taxon>Stramenopiles</taxon>
        <taxon>Oomycota</taxon>
        <taxon>Peronosporomycetes</taxon>
        <taxon>Peronosporales</taxon>
        <taxon>Peronosporaceae</taxon>
        <taxon>Phytophthora</taxon>
    </lineage>
</organism>
<feature type="transmembrane region" description="Helical" evidence="1">
    <location>
        <begin position="286"/>
        <end position="308"/>
    </location>
</feature>
<feature type="transmembrane region" description="Helical" evidence="1">
    <location>
        <begin position="365"/>
        <end position="389"/>
    </location>
</feature>
<dbReference type="InterPro" id="IPR007074">
    <property type="entry name" value="LicD/FKTN/FKRP_NTP_transf"/>
</dbReference>
<evidence type="ECO:0000259" key="2">
    <source>
        <dbReference type="Pfam" id="PF04991"/>
    </source>
</evidence>
<keyword evidence="1" id="KW-0812">Transmembrane</keyword>
<dbReference type="PANTHER" id="PTHR43404">
    <property type="entry name" value="LIPOPOLYSACCHARIDE CHOLINEPHOSPHOTRANSFERASE LICD"/>
    <property type="match status" value="1"/>
</dbReference>
<evidence type="ECO:0000256" key="1">
    <source>
        <dbReference type="SAM" id="Phobius"/>
    </source>
</evidence>
<dbReference type="InterPro" id="IPR052942">
    <property type="entry name" value="LPS_cholinephosphotransferase"/>
</dbReference>
<dbReference type="Proteomes" id="UP000709295">
    <property type="component" value="Unassembled WGS sequence"/>
</dbReference>
<accession>A0A8J5MAZ3</accession>